<feature type="transmembrane region" description="Helical" evidence="10">
    <location>
        <begin position="444"/>
        <end position="467"/>
    </location>
</feature>
<evidence type="ECO:0000256" key="3">
    <source>
        <dbReference type="ARBA" id="ARBA00022448"/>
    </source>
</evidence>
<keyword evidence="3" id="KW-0813">Transport</keyword>
<dbReference type="NCBIfam" id="TIGR00794">
    <property type="entry name" value="kup"/>
    <property type="match status" value="1"/>
</dbReference>
<evidence type="ECO:0000256" key="6">
    <source>
        <dbReference type="ARBA" id="ARBA00022958"/>
    </source>
</evidence>
<evidence type="ECO:0000256" key="11">
    <source>
        <dbReference type="SAM" id="MobiDB-lite"/>
    </source>
</evidence>
<dbReference type="PANTHER" id="PTHR30540:SF83">
    <property type="entry name" value="K+ POTASSIUM TRANSPORTER"/>
    <property type="match status" value="1"/>
</dbReference>
<feature type="transmembrane region" description="Helical" evidence="10">
    <location>
        <begin position="293"/>
        <end position="315"/>
    </location>
</feature>
<feature type="transmembrane region" description="Helical" evidence="10">
    <location>
        <begin position="335"/>
        <end position="355"/>
    </location>
</feature>
<dbReference type="EMBL" id="JALJOV010000438">
    <property type="protein sequence ID" value="KAK9863713.1"/>
    <property type="molecule type" value="Genomic_DNA"/>
</dbReference>
<feature type="transmembrane region" description="Helical" evidence="10">
    <location>
        <begin position="63"/>
        <end position="83"/>
    </location>
</feature>
<comment type="caution">
    <text evidence="14">The sequence shown here is derived from an EMBL/GenBank/DDBJ whole genome shotgun (WGS) entry which is preliminary data.</text>
</comment>
<gene>
    <name evidence="14" type="ORF">WJX84_004706</name>
</gene>
<evidence type="ECO:0000256" key="8">
    <source>
        <dbReference type="ARBA" id="ARBA00023065"/>
    </source>
</evidence>
<protein>
    <recommendedName>
        <fullName evidence="10">Potassium transporter</fullName>
    </recommendedName>
</protein>
<keyword evidence="6 10" id="KW-0630">Potassium</keyword>
<feature type="compositionally biased region" description="Basic and acidic residues" evidence="11">
    <location>
        <begin position="686"/>
        <end position="702"/>
    </location>
</feature>
<keyword evidence="7 10" id="KW-1133">Transmembrane helix</keyword>
<evidence type="ECO:0000259" key="13">
    <source>
        <dbReference type="Pfam" id="PF22776"/>
    </source>
</evidence>
<keyword evidence="8 10" id="KW-0406">Ion transport</keyword>
<evidence type="ECO:0000256" key="10">
    <source>
        <dbReference type="RuleBase" id="RU321113"/>
    </source>
</evidence>
<keyword evidence="15" id="KW-1185">Reference proteome</keyword>
<evidence type="ECO:0000313" key="15">
    <source>
        <dbReference type="Proteomes" id="UP001485043"/>
    </source>
</evidence>
<reference evidence="14 15" key="1">
    <citation type="journal article" date="2024" name="Nat. Commun.">
        <title>Phylogenomics reveals the evolutionary origins of lichenization in chlorophyte algae.</title>
        <authorList>
            <person name="Puginier C."/>
            <person name="Libourel C."/>
            <person name="Otte J."/>
            <person name="Skaloud P."/>
            <person name="Haon M."/>
            <person name="Grisel S."/>
            <person name="Petersen M."/>
            <person name="Berrin J.G."/>
            <person name="Delaux P.M."/>
            <person name="Dal Grande F."/>
            <person name="Keller J."/>
        </authorList>
    </citation>
    <scope>NUCLEOTIDE SEQUENCE [LARGE SCALE GENOMIC DNA]</scope>
    <source>
        <strain evidence="14 15">SAG 2523</strain>
    </source>
</reference>
<organism evidence="14 15">
    <name type="scientific">Apatococcus fuscideae</name>
    <dbReference type="NCBI Taxonomy" id="2026836"/>
    <lineage>
        <taxon>Eukaryota</taxon>
        <taxon>Viridiplantae</taxon>
        <taxon>Chlorophyta</taxon>
        <taxon>core chlorophytes</taxon>
        <taxon>Trebouxiophyceae</taxon>
        <taxon>Chlorellales</taxon>
        <taxon>Chlorellaceae</taxon>
        <taxon>Apatococcus</taxon>
    </lineage>
</organism>
<feature type="transmembrane region" description="Helical" evidence="10">
    <location>
        <begin position="416"/>
        <end position="437"/>
    </location>
</feature>
<evidence type="ECO:0000256" key="4">
    <source>
        <dbReference type="ARBA" id="ARBA00022538"/>
    </source>
</evidence>
<comment type="similarity">
    <text evidence="2 10">Belongs to the HAK/KUP transporter (TC 2.A.72.3) family.</text>
</comment>
<evidence type="ECO:0000256" key="9">
    <source>
        <dbReference type="ARBA" id="ARBA00023136"/>
    </source>
</evidence>
<dbReference type="InterPro" id="IPR003855">
    <property type="entry name" value="K+_transporter"/>
</dbReference>
<sequence length="819" mass="86921">MAEAGSPGVQQQHRNGGRAALWLHAYQSLGVVYGDLGTSPLYVFPAVFTVQPTQADVLGSVSLIIWLVTLMVVVKYACIVLFAEDRGEGGVFAMFSLICRHLQINPTACKDLSPAANPRRQLGVEGSSRPMTRMGALLKSSTTLQRALLGLAFLGIGAMISDGILVPAIEVISAIQGLQFKVPSLSQGAGAIVGISCAILVLLFLGQSYGTSKLGHVFAPVLVLFFVSNAAVGVYNIVRYMPGVFKAASPHFAYLFFMHNPKEGWIALGSIALSFSGVEAMSADMGHFSRSSITLAALGFVYPSLLLIYFGFGAFLATHTDQFANAYYTCIPDKVFWPCFVIATAASIVASQPLISSTYSVLRQSMNLCCFPRVKVVHTSSNVEGQVYIPEANYMLLVISVAALAGFQNGNDIGNALSVTLTAIMFITTILITLIMVMVWRLPAIVAATFFLVFGFIEVILLSSALYKVPDGAWFPLAVAAISIFVTLAWHLGQTSCISLSTGPPPTSFVPLPLKSTGASSATPQAPLTQALLTTGPDSELSDDGPLHRTPGVGIFLLDNLSFTTAAGWTHFFHRTLTIPEVAIFLEVKQDDAPFVEAAFMFDICRHAHHPPGVFQVTHRRGFMDTFSGPALVTDLLQAVLGHLQGSAGCGALPQDARKGQQGGESVLPHKLRRRSSEMPPGPLMDGRRDPESDHLDPDRSRPSTGSPSHAAASGALTPLCREPSSMLGVNEPGADAAAGDNGDDLPVSSPSQYRRSSLRAGTALTNWLDGNSPLQPRDADGLQPGGGQGGRALAVRLCSVLAGALREGAACWTEQDDT</sequence>
<evidence type="ECO:0000313" key="14">
    <source>
        <dbReference type="EMBL" id="KAK9863713.1"/>
    </source>
</evidence>
<dbReference type="AlphaFoldDB" id="A0AAW1T4M9"/>
<feature type="domain" description="K+ potassium transporter C-terminal" evidence="13">
    <location>
        <begin position="551"/>
        <end position="637"/>
    </location>
</feature>
<dbReference type="GO" id="GO:0016020">
    <property type="term" value="C:membrane"/>
    <property type="evidence" value="ECO:0007669"/>
    <property type="project" value="UniProtKB-SubCell"/>
</dbReference>
<feature type="transmembrane region" description="Helical" evidence="10">
    <location>
        <begin position="392"/>
        <end position="410"/>
    </location>
</feature>
<keyword evidence="5 10" id="KW-0812">Transmembrane</keyword>
<dbReference type="Pfam" id="PF02705">
    <property type="entry name" value="K_trans"/>
    <property type="match status" value="1"/>
</dbReference>
<accession>A0AAW1T4M9</accession>
<dbReference type="Pfam" id="PF22776">
    <property type="entry name" value="K_trans_C"/>
    <property type="match status" value="1"/>
</dbReference>
<dbReference type="InterPro" id="IPR053951">
    <property type="entry name" value="K_trans_N"/>
</dbReference>
<dbReference type="Proteomes" id="UP001485043">
    <property type="component" value="Unassembled WGS sequence"/>
</dbReference>
<feature type="transmembrane region" description="Helical" evidence="10">
    <location>
        <begin position="147"/>
        <end position="169"/>
    </location>
</feature>
<dbReference type="InterPro" id="IPR053952">
    <property type="entry name" value="K_trans_C"/>
</dbReference>
<comment type="caution">
    <text evidence="10">Lacks conserved residue(s) required for the propagation of feature annotation.</text>
</comment>
<name>A0AAW1T4M9_9CHLO</name>
<feature type="domain" description="K+ potassium transporter integral membrane" evidence="12">
    <location>
        <begin position="25"/>
        <end position="497"/>
    </location>
</feature>
<comment type="function">
    <text evidence="10">Potassium transporter.</text>
</comment>
<feature type="transmembrane region" description="Helical" evidence="10">
    <location>
        <begin position="189"/>
        <end position="205"/>
    </location>
</feature>
<evidence type="ECO:0000256" key="2">
    <source>
        <dbReference type="ARBA" id="ARBA00008440"/>
    </source>
</evidence>
<feature type="compositionally biased region" description="Polar residues" evidence="11">
    <location>
        <begin position="764"/>
        <end position="775"/>
    </location>
</feature>
<proteinExistence type="inferred from homology"/>
<evidence type="ECO:0000256" key="5">
    <source>
        <dbReference type="ARBA" id="ARBA00022692"/>
    </source>
</evidence>
<feature type="transmembrane region" description="Helical" evidence="10">
    <location>
        <begin position="473"/>
        <end position="492"/>
    </location>
</feature>
<evidence type="ECO:0000259" key="12">
    <source>
        <dbReference type="Pfam" id="PF02705"/>
    </source>
</evidence>
<dbReference type="PANTHER" id="PTHR30540">
    <property type="entry name" value="OSMOTIC STRESS POTASSIUM TRANSPORTER"/>
    <property type="match status" value="1"/>
</dbReference>
<feature type="transmembrane region" description="Helical" evidence="10">
    <location>
        <begin position="217"/>
        <end position="238"/>
    </location>
</feature>
<keyword evidence="9 10" id="KW-0472">Membrane</keyword>
<comment type="subcellular location">
    <subcellularLocation>
        <location evidence="1 10">Membrane</location>
        <topology evidence="1 10">Multi-pass membrane protein</topology>
    </subcellularLocation>
</comment>
<evidence type="ECO:0000256" key="7">
    <source>
        <dbReference type="ARBA" id="ARBA00022989"/>
    </source>
</evidence>
<keyword evidence="4 10" id="KW-0633">Potassium transport</keyword>
<dbReference type="GO" id="GO:0015079">
    <property type="term" value="F:potassium ion transmembrane transporter activity"/>
    <property type="evidence" value="ECO:0007669"/>
    <property type="project" value="UniProtKB-UniRule"/>
</dbReference>
<feature type="region of interest" description="Disordered" evidence="11">
    <location>
        <begin position="652"/>
        <end position="787"/>
    </location>
</feature>
<evidence type="ECO:0000256" key="1">
    <source>
        <dbReference type="ARBA" id="ARBA00004141"/>
    </source>
</evidence>